<dbReference type="KEGG" id="bpx:BUPH_01384"/>
<dbReference type="HOGENOM" id="CLU_100715_7_3_4"/>
<dbReference type="Gene3D" id="3.30.1330.40">
    <property type="entry name" value="RutC-like"/>
    <property type="match status" value="1"/>
</dbReference>
<accession>K0DXT1</accession>
<organism evidence="1 2">
    <name type="scientific">Paraburkholderia phenoliruptrix BR3459a</name>
    <dbReference type="NCBI Taxonomy" id="1229205"/>
    <lineage>
        <taxon>Bacteria</taxon>
        <taxon>Pseudomonadati</taxon>
        <taxon>Pseudomonadota</taxon>
        <taxon>Betaproteobacteria</taxon>
        <taxon>Burkholderiales</taxon>
        <taxon>Burkholderiaceae</taxon>
        <taxon>Paraburkholderia</taxon>
    </lineage>
</organism>
<protein>
    <submittedName>
        <fullName evidence="1">Endoribonuclease L-PSP</fullName>
    </submittedName>
</protein>
<dbReference type="PATRIC" id="fig|1229205.11.peg.5352"/>
<dbReference type="InterPro" id="IPR035959">
    <property type="entry name" value="RutC-like_sf"/>
</dbReference>
<evidence type="ECO:0000313" key="2">
    <source>
        <dbReference type="Proteomes" id="UP000010105"/>
    </source>
</evidence>
<dbReference type="SUPFAM" id="SSF55298">
    <property type="entry name" value="YjgF-like"/>
    <property type="match status" value="1"/>
</dbReference>
<dbReference type="CDD" id="cd00448">
    <property type="entry name" value="YjgF_YER057c_UK114_family"/>
    <property type="match status" value="1"/>
</dbReference>
<dbReference type="EMBL" id="CP003864">
    <property type="protein sequence ID" value="AFT88833.1"/>
    <property type="molecule type" value="Genomic_DNA"/>
</dbReference>
<dbReference type="AlphaFoldDB" id="K0DXT1"/>
<dbReference type="STRING" id="1229205.BUPH_01384"/>
<dbReference type="PANTHER" id="PTHR11803:SF39">
    <property type="entry name" value="2-IMINOBUTANOATE_2-IMINOPROPANOATE DEAMINASE"/>
    <property type="match status" value="1"/>
</dbReference>
<proteinExistence type="predicted"/>
<dbReference type="Proteomes" id="UP000010105">
    <property type="component" value="Chromosome 2"/>
</dbReference>
<dbReference type="GO" id="GO:0019239">
    <property type="term" value="F:deaminase activity"/>
    <property type="evidence" value="ECO:0007669"/>
    <property type="project" value="TreeGrafter"/>
</dbReference>
<dbReference type="Pfam" id="PF01042">
    <property type="entry name" value="Ribonuc_L-PSP"/>
    <property type="match status" value="1"/>
</dbReference>
<reference evidence="1 2" key="1">
    <citation type="journal article" date="2012" name="J. Bacteriol.">
        <title>Complete Genome Sequence of Burkholderia phenoliruptrix BR3459a (CLA1), a Heat-Tolerant, Nitrogen-Fixing Symbiont of Mimosa flocculosa.</title>
        <authorList>
            <person name="de Oliveira Cunha C."/>
            <person name="Goda Zuleta L.F."/>
            <person name="Paula de Almeida L.G."/>
            <person name="Prioli Ciapina L."/>
            <person name="Lustrino Borges W."/>
            <person name="Pitard R.M."/>
            <person name="Baldani J.I."/>
            <person name="Straliotto R."/>
            <person name="de Faria S.M."/>
            <person name="Hungria M."/>
            <person name="Sousa Cavada B."/>
            <person name="Mercante F.M."/>
            <person name="Ribeiro de Vasconcelos A.T."/>
        </authorList>
    </citation>
    <scope>NUCLEOTIDE SEQUENCE [LARGE SCALE GENOMIC DNA]</scope>
    <source>
        <strain evidence="1 2">BR3459a</strain>
    </source>
</reference>
<name>K0DXT1_9BURK</name>
<dbReference type="InterPro" id="IPR006175">
    <property type="entry name" value="YjgF/YER057c/UK114"/>
</dbReference>
<evidence type="ECO:0000313" key="1">
    <source>
        <dbReference type="EMBL" id="AFT88833.1"/>
    </source>
</evidence>
<dbReference type="eggNOG" id="COG0251">
    <property type="taxonomic scope" value="Bacteria"/>
</dbReference>
<dbReference type="PANTHER" id="PTHR11803">
    <property type="entry name" value="2-IMINOBUTANOATE/2-IMINOPROPANOATE DEAMINASE RIDA"/>
    <property type="match status" value="1"/>
</dbReference>
<sequence length="125" mass="13540">MIPGAPTPVGPFSHAAESDGWVFLTGQMPTSPTDDAAPLPEGVVAQTRRVMDNLVLVLKGLDLGLQHVVAVRIFLTEFKRDYAAMNETYRAYFPTDALPARTCIGVTALARDALVEIDFIARRPG</sequence>
<dbReference type="GO" id="GO:0005829">
    <property type="term" value="C:cytosol"/>
    <property type="evidence" value="ECO:0007669"/>
    <property type="project" value="TreeGrafter"/>
</dbReference>
<gene>
    <name evidence="1" type="ORF">BUPH_01384</name>
</gene>